<evidence type="ECO:0000256" key="9">
    <source>
        <dbReference type="SAM" id="MobiDB-lite"/>
    </source>
</evidence>
<evidence type="ECO:0000256" key="4">
    <source>
        <dbReference type="ARBA" id="ARBA00013075"/>
    </source>
</evidence>
<feature type="region of interest" description="Disordered" evidence="9">
    <location>
        <begin position="1"/>
        <end position="25"/>
    </location>
</feature>
<dbReference type="OrthoDB" id="153074at2759"/>
<dbReference type="Proteomes" id="UP000502823">
    <property type="component" value="Unassembled WGS sequence"/>
</dbReference>
<dbReference type="Pfam" id="PF14989">
    <property type="entry name" value="CCDC32"/>
    <property type="match status" value="1"/>
</dbReference>
<dbReference type="PANTHER" id="PTHR44085:SF2">
    <property type="entry name" value="SEPIAPTERIN REDUCTASE"/>
    <property type="match status" value="1"/>
</dbReference>
<name>A0A6L2PSF5_COPFO</name>
<dbReference type="InterPro" id="IPR036291">
    <property type="entry name" value="NAD(P)-bd_dom_sf"/>
</dbReference>
<dbReference type="PANTHER" id="PTHR44085">
    <property type="entry name" value="SEPIAPTERIN REDUCTASE"/>
    <property type="match status" value="1"/>
</dbReference>
<dbReference type="CDD" id="cd05367">
    <property type="entry name" value="SPR-like_SDR_c"/>
    <property type="match status" value="1"/>
</dbReference>
<evidence type="ECO:0000256" key="1">
    <source>
        <dbReference type="ARBA" id="ARBA00004496"/>
    </source>
</evidence>
<dbReference type="GO" id="GO:0006729">
    <property type="term" value="P:tetrahydrobiopterin biosynthetic process"/>
    <property type="evidence" value="ECO:0007669"/>
    <property type="project" value="InterPro"/>
</dbReference>
<dbReference type="FunFam" id="3.40.50.720:FF:000259">
    <property type="entry name" value="Sepiapterin reductase"/>
    <property type="match status" value="1"/>
</dbReference>
<dbReference type="InterPro" id="IPR002347">
    <property type="entry name" value="SDR_fam"/>
</dbReference>
<dbReference type="GO" id="GO:0004757">
    <property type="term" value="F:sepiapterin reductase (NADP+) activity"/>
    <property type="evidence" value="ECO:0007669"/>
    <property type="project" value="UniProtKB-EC"/>
</dbReference>
<evidence type="ECO:0000256" key="3">
    <source>
        <dbReference type="ARBA" id="ARBA00011738"/>
    </source>
</evidence>
<dbReference type="InParanoid" id="A0A6L2PSF5"/>
<dbReference type="EC" id="1.1.1.153" evidence="4"/>
<dbReference type="Pfam" id="PF00106">
    <property type="entry name" value="adh_short"/>
    <property type="match status" value="1"/>
</dbReference>
<dbReference type="NCBIfam" id="TIGR01500">
    <property type="entry name" value="sepiapter_red"/>
    <property type="match status" value="1"/>
</dbReference>
<protein>
    <recommendedName>
        <fullName evidence="5">Sepiapterin reductase</fullName>
        <ecNumber evidence="4">1.1.1.153</ecNumber>
    </recommendedName>
</protein>
<evidence type="ECO:0000256" key="6">
    <source>
        <dbReference type="ARBA" id="ARBA00022490"/>
    </source>
</evidence>
<evidence type="ECO:0000256" key="8">
    <source>
        <dbReference type="ARBA" id="ARBA00023002"/>
    </source>
</evidence>
<comment type="subcellular location">
    <subcellularLocation>
        <location evidence="1">Cytoplasm</location>
    </subcellularLocation>
</comment>
<keyword evidence="11" id="KW-1185">Reference proteome</keyword>
<evidence type="ECO:0000313" key="11">
    <source>
        <dbReference type="Proteomes" id="UP000502823"/>
    </source>
</evidence>
<evidence type="ECO:0000313" key="10">
    <source>
        <dbReference type="EMBL" id="GFG34102.1"/>
    </source>
</evidence>
<dbReference type="EMBL" id="BLKM01000468">
    <property type="protein sequence ID" value="GFG34102.1"/>
    <property type="molecule type" value="Genomic_DNA"/>
</dbReference>
<evidence type="ECO:0000256" key="2">
    <source>
        <dbReference type="ARBA" id="ARBA00010483"/>
    </source>
</evidence>
<dbReference type="Gene3D" id="3.40.50.720">
    <property type="entry name" value="NAD(P)-binding Rossmann-like Domain"/>
    <property type="match status" value="1"/>
</dbReference>
<proteinExistence type="inferred from homology"/>
<dbReference type="SUPFAM" id="SSF51735">
    <property type="entry name" value="NAD(P)-binding Rossmann-fold domains"/>
    <property type="match status" value="1"/>
</dbReference>
<dbReference type="InterPro" id="IPR051721">
    <property type="entry name" value="Biopterin_syn/organic_redct"/>
</dbReference>
<evidence type="ECO:0000256" key="7">
    <source>
        <dbReference type="ARBA" id="ARBA00022857"/>
    </source>
</evidence>
<comment type="subunit">
    <text evidence="3">Homodimer.</text>
</comment>
<dbReference type="FunCoup" id="A0A6L2PSF5">
    <property type="interactions" value="156"/>
</dbReference>
<evidence type="ECO:0000256" key="5">
    <source>
        <dbReference type="ARBA" id="ARBA00019170"/>
    </source>
</evidence>
<dbReference type="AlphaFoldDB" id="A0A6L2PSF5"/>
<comment type="caution">
    <text evidence="10">The sequence shown here is derived from an EMBL/GenBank/DDBJ whole genome shotgun (WGS) entry which is preliminary data.</text>
</comment>
<accession>A0A6L2PSF5</accession>
<dbReference type="InterPro" id="IPR006393">
    <property type="entry name" value="Sepiapterin_red"/>
</dbReference>
<keyword evidence="6" id="KW-0963">Cytoplasm</keyword>
<dbReference type="GO" id="GO:0005737">
    <property type="term" value="C:cytoplasm"/>
    <property type="evidence" value="ECO:0007669"/>
    <property type="project" value="UniProtKB-SubCell"/>
</dbReference>
<sequence length="389" mass="42947">MDPWLSPRNSEGKDGATLTFEDNFEPSDRLPDSVAYLSALEKRLAQLKERQSKKDLVQSLEEKHKSCMLRLVSEGSNMTFTQEDFDLDVPVNSGHPAQAWLRRVAPERQAVTVGELVELLKADQLTQILSDEANNSDSASKGIGRELAIEFSRAFAVNSVVVLLARSESGLAETRNLVINANANVKVKIYPTDLSKSDPELFLSMIQTSLRESGCSAGDFDLSLIVHNAGSVGDVSEGTSDMCDPEKWQQYFSLNLFSVACLNSQFLKVFPEGSAKQRTIVNVTSLCAIKPFKSMGYYCTGKASREMFFRVLAEENPTIDVLNYAPGPVDTDMVSEVISSTGDADIKSMFVNLKKTGTILTVDQTTRKIMEVLESGKFESGQHVDYYDE</sequence>
<keyword evidence="8" id="KW-0560">Oxidoreductase</keyword>
<keyword evidence="7" id="KW-0521">NADP</keyword>
<dbReference type="PRINTS" id="PR00081">
    <property type="entry name" value="GDHRDH"/>
</dbReference>
<reference evidence="11" key="1">
    <citation type="submission" date="2020-01" db="EMBL/GenBank/DDBJ databases">
        <title>Draft genome sequence of the Termite Coptotermes fromosanus.</title>
        <authorList>
            <person name="Itakura S."/>
            <person name="Yosikawa Y."/>
            <person name="Umezawa K."/>
        </authorList>
    </citation>
    <scope>NUCLEOTIDE SEQUENCE [LARGE SCALE GENOMIC DNA]</scope>
</reference>
<comment type="similarity">
    <text evidence="2">Belongs to the sepiapterin reductase family.</text>
</comment>
<dbReference type="InterPro" id="IPR028039">
    <property type="entry name" value="CCDC32"/>
</dbReference>
<organism evidence="10 11">
    <name type="scientific">Coptotermes formosanus</name>
    <name type="common">Formosan subterranean termite</name>
    <dbReference type="NCBI Taxonomy" id="36987"/>
    <lineage>
        <taxon>Eukaryota</taxon>
        <taxon>Metazoa</taxon>
        <taxon>Ecdysozoa</taxon>
        <taxon>Arthropoda</taxon>
        <taxon>Hexapoda</taxon>
        <taxon>Insecta</taxon>
        <taxon>Pterygota</taxon>
        <taxon>Neoptera</taxon>
        <taxon>Polyneoptera</taxon>
        <taxon>Dictyoptera</taxon>
        <taxon>Blattodea</taxon>
        <taxon>Blattoidea</taxon>
        <taxon>Termitoidae</taxon>
        <taxon>Rhinotermitidae</taxon>
        <taxon>Coptotermes</taxon>
    </lineage>
</organism>
<gene>
    <name evidence="10" type="ORF">Cfor_05559</name>
</gene>